<protein>
    <recommendedName>
        <fullName evidence="3 13">Flagellar biosynthetic protein FlhB</fullName>
    </recommendedName>
</protein>
<evidence type="ECO:0000256" key="3">
    <source>
        <dbReference type="ARBA" id="ARBA00021622"/>
    </source>
</evidence>
<dbReference type="GO" id="GO:0009306">
    <property type="term" value="P:protein secretion"/>
    <property type="evidence" value="ECO:0007669"/>
    <property type="project" value="InterPro"/>
</dbReference>
<keyword evidence="14" id="KW-0282">Flagellum</keyword>
<dbReference type="Pfam" id="PF01312">
    <property type="entry name" value="Bac_export_2"/>
    <property type="match status" value="1"/>
</dbReference>
<keyword evidence="9 13" id="KW-1133">Transmembrane helix</keyword>
<evidence type="ECO:0000256" key="5">
    <source>
        <dbReference type="ARBA" id="ARBA00022475"/>
    </source>
</evidence>
<keyword evidence="4 13" id="KW-0813">Transport</keyword>
<evidence type="ECO:0000313" key="15">
    <source>
        <dbReference type="Proteomes" id="UP000323258"/>
    </source>
</evidence>
<dbReference type="RefSeq" id="WP_148916479.1">
    <property type="nucleotide sequence ID" value="NZ_VSZS01000067.1"/>
</dbReference>
<dbReference type="PANTHER" id="PTHR30531:SF12">
    <property type="entry name" value="FLAGELLAR BIOSYNTHETIC PROTEIN FLHB"/>
    <property type="match status" value="1"/>
</dbReference>
<evidence type="ECO:0000256" key="12">
    <source>
        <dbReference type="ARBA" id="ARBA00025078"/>
    </source>
</evidence>
<evidence type="ECO:0000256" key="11">
    <source>
        <dbReference type="ARBA" id="ARBA00023225"/>
    </source>
</evidence>
<feature type="transmembrane region" description="Helical" evidence="13">
    <location>
        <begin position="34"/>
        <end position="55"/>
    </location>
</feature>
<keyword evidence="7 13" id="KW-1005">Bacterial flagellum biogenesis</keyword>
<dbReference type="SUPFAM" id="SSF160544">
    <property type="entry name" value="EscU C-terminal domain-like"/>
    <property type="match status" value="1"/>
</dbReference>
<dbReference type="FunFam" id="3.40.1690.10:FF:000001">
    <property type="entry name" value="Flagellar biosynthetic protein FlhB"/>
    <property type="match status" value="1"/>
</dbReference>
<dbReference type="AlphaFoldDB" id="A0A5D4GMQ5"/>
<evidence type="ECO:0000256" key="13">
    <source>
        <dbReference type="RuleBase" id="RU364091"/>
    </source>
</evidence>
<keyword evidence="5 13" id="KW-1003">Cell membrane</keyword>
<keyword evidence="10 13" id="KW-0472">Membrane</keyword>
<evidence type="ECO:0000256" key="6">
    <source>
        <dbReference type="ARBA" id="ARBA00022692"/>
    </source>
</evidence>
<keyword evidence="15" id="KW-1185">Reference proteome</keyword>
<reference evidence="14 15" key="2">
    <citation type="submission" date="2019-09" db="EMBL/GenBank/DDBJ databases">
        <title>Mesorhizobium sp. MaA-C15 isolated from Microcystis aeruginosa.</title>
        <authorList>
            <person name="Jeong S.E."/>
            <person name="Jin H.M."/>
            <person name="Jeon C.O."/>
        </authorList>
    </citation>
    <scope>NUCLEOTIDE SEQUENCE [LARGE SCALE GENOMIC DNA]</scope>
    <source>
        <strain evidence="14 15">MaA-C15</strain>
    </source>
</reference>
<dbReference type="Proteomes" id="UP000323258">
    <property type="component" value="Unassembled WGS sequence"/>
</dbReference>
<reference evidence="14 15" key="1">
    <citation type="submission" date="2019-08" db="EMBL/GenBank/DDBJ databases">
        <authorList>
            <person name="Seo Y.L."/>
        </authorList>
    </citation>
    <scope>NUCLEOTIDE SEQUENCE [LARGE SCALE GENOMIC DNA]</scope>
    <source>
        <strain evidence="14 15">MaA-C15</strain>
    </source>
</reference>
<feature type="transmembrane region" description="Helical" evidence="13">
    <location>
        <begin position="186"/>
        <end position="213"/>
    </location>
</feature>
<name>A0A5D4GMQ5_9HYPH</name>
<evidence type="ECO:0000313" key="14">
    <source>
        <dbReference type="EMBL" id="TYR30121.1"/>
    </source>
</evidence>
<keyword evidence="14" id="KW-0966">Cell projection</keyword>
<evidence type="ECO:0000256" key="9">
    <source>
        <dbReference type="ARBA" id="ARBA00022989"/>
    </source>
</evidence>
<dbReference type="GO" id="GO:0005886">
    <property type="term" value="C:plasma membrane"/>
    <property type="evidence" value="ECO:0007669"/>
    <property type="project" value="UniProtKB-SubCell"/>
</dbReference>
<dbReference type="OrthoDB" id="9807950at2"/>
<feature type="transmembrane region" description="Helical" evidence="13">
    <location>
        <begin position="91"/>
        <end position="112"/>
    </location>
</feature>
<dbReference type="PRINTS" id="PR00950">
    <property type="entry name" value="TYPE3IMSPROT"/>
</dbReference>
<dbReference type="GO" id="GO:0044780">
    <property type="term" value="P:bacterial-type flagellum assembly"/>
    <property type="evidence" value="ECO:0007669"/>
    <property type="project" value="InterPro"/>
</dbReference>
<dbReference type="EMBL" id="VSZS01000067">
    <property type="protein sequence ID" value="TYR30121.1"/>
    <property type="molecule type" value="Genomic_DNA"/>
</dbReference>
<proteinExistence type="inferred from homology"/>
<evidence type="ECO:0000256" key="7">
    <source>
        <dbReference type="ARBA" id="ARBA00022795"/>
    </source>
</evidence>
<gene>
    <name evidence="13 14" type="primary">flhB</name>
    <name evidence="14" type="ORF">FY036_19745</name>
</gene>
<comment type="similarity">
    <text evidence="2 13">Belongs to the type III secretion exporter family.</text>
</comment>
<dbReference type="InterPro" id="IPR006135">
    <property type="entry name" value="T3SS_substrate_exporter"/>
</dbReference>
<evidence type="ECO:0000256" key="4">
    <source>
        <dbReference type="ARBA" id="ARBA00022448"/>
    </source>
</evidence>
<comment type="caution">
    <text evidence="14">The sequence shown here is derived from an EMBL/GenBank/DDBJ whole genome shotgun (WGS) entry which is preliminary data.</text>
</comment>
<keyword evidence="8 13" id="KW-0653">Protein transport</keyword>
<dbReference type="NCBIfam" id="TIGR00328">
    <property type="entry name" value="flhB"/>
    <property type="match status" value="1"/>
</dbReference>
<keyword evidence="11 13" id="KW-1006">Bacterial flagellum protein export</keyword>
<comment type="function">
    <text evidence="12 13">Required for formation of the rod structure in the basal body of the flagellar apparatus. Together with FliI and FliH, may constitute the export apparatus of flagellin.</text>
</comment>
<feature type="transmembrane region" description="Helical" evidence="13">
    <location>
        <begin position="148"/>
        <end position="166"/>
    </location>
</feature>
<evidence type="ECO:0000256" key="1">
    <source>
        <dbReference type="ARBA" id="ARBA00004651"/>
    </source>
</evidence>
<accession>A0A5D4GMQ5</accession>
<keyword evidence="14" id="KW-0969">Cilium</keyword>
<evidence type="ECO:0000256" key="8">
    <source>
        <dbReference type="ARBA" id="ARBA00022927"/>
    </source>
</evidence>
<dbReference type="Gene3D" id="3.40.1690.10">
    <property type="entry name" value="secretion proteins EscU"/>
    <property type="match status" value="1"/>
</dbReference>
<evidence type="ECO:0000256" key="10">
    <source>
        <dbReference type="ARBA" id="ARBA00023136"/>
    </source>
</evidence>
<dbReference type="Gene3D" id="6.10.250.2080">
    <property type="match status" value="1"/>
</dbReference>
<dbReference type="InterPro" id="IPR006136">
    <property type="entry name" value="FlhB"/>
</dbReference>
<sequence>MAEQADKESKTEEATEKKIRDAIEKGQLPFAKEVPVVGSFLAILVFMIFIAQSGAVELGSFLSMFLERPDSWSLATSHDAVLLYRQVFLELAKLLAALMALLIGAGIAASVFQNVPRMVLDRVQPKFSRVSPKEGWKRLFGGKGLAEFVKSIGKLVFAGVILAFAMRDAQTRLLSGMITQPEAFGAVIRDIAIEIVVSITVIMVLIALIDLLWTRYHWRQDLRMTKQEVKDEIKQAEGDPIMKARLRSLQRDRARRRMMADVPKATLVIANPTHYAIALRYVRDETPAPVVIAKGQDLVALKIREIAEANEVPVFEDVALARSMYNQVSVDSVIPPQFYQAVAELVRVLYTNKAAPAAGRVPS</sequence>
<keyword evidence="6 13" id="KW-0812">Transmembrane</keyword>
<comment type="subcellular location">
    <subcellularLocation>
        <location evidence="1">Cell membrane</location>
        <topology evidence="1">Multi-pass membrane protein</topology>
    </subcellularLocation>
</comment>
<organism evidence="14 15">
    <name type="scientific">Neoaquamicrobium microcysteis</name>
    <dbReference type="NCBI Taxonomy" id="2682781"/>
    <lineage>
        <taxon>Bacteria</taxon>
        <taxon>Pseudomonadati</taxon>
        <taxon>Pseudomonadota</taxon>
        <taxon>Alphaproteobacteria</taxon>
        <taxon>Hyphomicrobiales</taxon>
        <taxon>Phyllobacteriaceae</taxon>
        <taxon>Neoaquamicrobium</taxon>
    </lineage>
</organism>
<evidence type="ECO:0000256" key="2">
    <source>
        <dbReference type="ARBA" id="ARBA00010690"/>
    </source>
</evidence>
<dbReference type="PANTHER" id="PTHR30531">
    <property type="entry name" value="FLAGELLAR BIOSYNTHETIC PROTEIN FLHB"/>
    <property type="match status" value="1"/>
</dbReference>
<dbReference type="InterPro" id="IPR029025">
    <property type="entry name" value="T3SS_substrate_exporter_C"/>
</dbReference>